<dbReference type="InterPro" id="IPR009050">
    <property type="entry name" value="Globin-like_sf"/>
</dbReference>
<dbReference type="InterPro" id="IPR012292">
    <property type="entry name" value="Globin/Proto"/>
</dbReference>
<organism evidence="8">
    <name type="scientific">freshwater metagenome</name>
    <dbReference type="NCBI Taxonomy" id="449393"/>
    <lineage>
        <taxon>unclassified sequences</taxon>
        <taxon>metagenomes</taxon>
        <taxon>ecological metagenomes</taxon>
    </lineage>
</organism>
<keyword evidence="2" id="KW-0813">Transport</keyword>
<keyword evidence="4" id="KW-0479">Metal-binding</keyword>
<name>A0A6J6FT40_9ZZZZ</name>
<sequence length="147" mass="16627">MTDANAADAGGESERRKIPLEQPLYDRVDPEFFTRLVDRFYDGVIADPVLAPLYPADDLDGARERLRLFLTQFWGGPQTYSEQRGHPRLRMRHEPYVIGEAEREAWFRVMATAVGAEVEAGALSDQDEAAMLGYFAHSAKFMMNSPE</sequence>
<comment type="cofactor">
    <cofactor evidence="1">
        <name>heme</name>
        <dbReference type="ChEBI" id="CHEBI:30413"/>
    </cofactor>
</comment>
<protein>
    <submittedName>
        <fullName evidence="8">Unannotated protein</fullName>
    </submittedName>
</protein>
<proteinExistence type="inferred from homology"/>
<evidence type="ECO:0000256" key="3">
    <source>
        <dbReference type="ARBA" id="ARBA00022617"/>
    </source>
</evidence>
<dbReference type="PANTHER" id="PTHR47366:SF1">
    <property type="entry name" value="TWO-ON-TWO HEMOGLOBIN-3"/>
    <property type="match status" value="1"/>
</dbReference>
<dbReference type="InterPro" id="IPR001486">
    <property type="entry name" value="Hemoglobin_trunc"/>
</dbReference>
<evidence type="ECO:0000313" key="7">
    <source>
        <dbReference type="EMBL" id="CAB4547085.1"/>
    </source>
</evidence>
<evidence type="ECO:0000313" key="8">
    <source>
        <dbReference type="EMBL" id="CAB4590225.1"/>
    </source>
</evidence>
<dbReference type="GO" id="GO:0019825">
    <property type="term" value="F:oxygen binding"/>
    <property type="evidence" value="ECO:0007669"/>
    <property type="project" value="InterPro"/>
</dbReference>
<dbReference type="Pfam" id="PF01152">
    <property type="entry name" value="Bac_globin"/>
    <property type="match status" value="1"/>
</dbReference>
<dbReference type="GO" id="GO:0005344">
    <property type="term" value="F:oxygen carrier activity"/>
    <property type="evidence" value="ECO:0007669"/>
    <property type="project" value="InterPro"/>
</dbReference>
<dbReference type="InterPro" id="IPR044203">
    <property type="entry name" value="GlbO/GLB3-like"/>
</dbReference>
<gene>
    <name evidence="7" type="ORF">UFOPK1495_00589</name>
    <name evidence="8" type="ORF">UFOPK1711_01780</name>
</gene>
<dbReference type="EMBL" id="CAEZSU010000047">
    <property type="protein sequence ID" value="CAB4547085.1"/>
    <property type="molecule type" value="Genomic_DNA"/>
</dbReference>
<evidence type="ECO:0000256" key="5">
    <source>
        <dbReference type="ARBA" id="ARBA00023004"/>
    </source>
</evidence>
<dbReference type="AlphaFoldDB" id="A0A6J6FT40"/>
<dbReference type="SUPFAM" id="SSF46458">
    <property type="entry name" value="Globin-like"/>
    <property type="match status" value="1"/>
</dbReference>
<keyword evidence="3" id="KW-0349">Heme</keyword>
<dbReference type="GO" id="GO:0020037">
    <property type="term" value="F:heme binding"/>
    <property type="evidence" value="ECO:0007669"/>
    <property type="project" value="InterPro"/>
</dbReference>
<dbReference type="InterPro" id="IPR019795">
    <property type="entry name" value="Globin_bac-like_CS"/>
</dbReference>
<reference evidence="8" key="1">
    <citation type="submission" date="2020-05" db="EMBL/GenBank/DDBJ databases">
        <authorList>
            <person name="Chiriac C."/>
            <person name="Salcher M."/>
            <person name="Ghai R."/>
            <person name="Kavagutti S V."/>
        </authorList>
    </citation>
    <scope>NUCLEOTIDE SEQUENCE</scope>
</reference>
<dbReference type="GO" id="GO:0046872">
    <property type="term" value="F:metal ion binding"/>
    <property type="evidence" value="ECO:0007669"/>
    <property type="project" value="UniProtKB-KW"/>
</dbReference>
<accession>A0A6J6FT40</accession>
<dbReference type="PANTHER" id="PTHR47366">
    <property type="entry name" value="TWO-ON-TWO HEMOGLOBIN-3"/>
    <property type="match status" value="1"/>
</dbReference>
<evidence type="ECO:0000256" key="6">
    <source>
        <dbReference type="ARBA" id="ARBA00034496"/>
    </source>
</evidence>
<comment type="similarity">
    <text evidence="6">Belongs to the truncated hemoglobin family. Group II subfamily.</text>
</comment>
<evidence type="ECO:0000256" key="2">
    <source>
        <dbReference type="ARBA" id="ARBA00022448"/>
    </source>
</evidence>
<evidence type="ECO:0000256" key="4">
    <source>
        <dbReference type="ARBA" id="ARBA00022723"/>
    </source>
</evidence>
<dbReference type="Gene3D" id="1.10.490.10">
    <property type="entry name" value="Globins"/>
    <property type="match status" value="1"/>
</dbReference>
<dbReference type="PROSITE" id="PS01213">
    <property type="entry name" value="GLOBIN_FAM_2"/>
    <property type="match status" value="1"/>
</dbReference>
<keyword evidence="5" id="KW-0408">Iron</keyword>
<evidence type="ECO:0000256" key="1">
    <source>
        <dbReference type="ARBA" id="ARBA00001971"/>
    </source>
</evidence>
<dbReference type="EMBL" id="CAEZTR010000163">
    <property type="protein sequence ID" value="CAB4590225.1"/>
    <property type="molecule type" value="Genomic_DNA"/>
</dbReference>